<protein>
    <submittedName>
        <fullName evidence="2">Uncharacterized protein</fullName>
    </submittedName>
</protein>
<feature type="transmembrane region" description="Helical" evidence="1">
    <location>
        <begin position="6"/>
        <end position="22"/>
    </location>
</feature>
<proteinExistence type="predicted"/>
<reference evidence="2" key="1">
    <citation type="submission" date="2020-02" db="EMBL/GenBank/DDBJ databases">
        <authorList>
            <person name="Shen X.-R."/>
            <person name="Zhang Y.-X."/>
        </authorList>
    </citation>
    <scope>NUCLEOTIDE SEQUENCE</scope>
    <source>
        <strain evidence="2">SYP-B3998</strain>
    </source>
</reference>
<dbReference type="InterPro" id="IPR014617">
    <property type="entry name" value="YphA_Bacsu"/>
</dbReference>
<accession>A0A6G3ZWY6</accession>
<name>A0A6G3ZWY6_9BACL</name>
<dbReference type="EMBL" id="JAAIKC010000002">
    <property type="protein sequence ID" value="NEW06099.1"/>
    <property type="molecule type" value="Genomic_DNA"/>
</dbReference>
<dbReference type="Pfam" id="PF24124">
    <property type="entry name" value="YphA"/>
    <property type="match status" value="1"/>
</dbReference>
<dbReference type="RefSeq" id="WP_163944317.1">
    <property type="nucleotide sequence ID" value="NZ_JAAIKC010000002.1"/>
</dbReference>
<feature type="transmembrane region" description="Helical" evidence="1">
    <location>
        <begin position="82"/>
        <end position="102"/>
    </location>
</feature>
<keyword evidence="1" id="KW-1133">Transmembrane helix</keyword>
<evidence type="ECO:0000313" key="2">
    <source>
        <dbReference type="EMBL" id="NEW06099.1"/>
    </source>
</evidence>
<feature type="transmembrane region" description="Helical" evidence="1">
    <location>
        <begin position="58"/>
        <end position="75"/>
    </location>
</feature>
<organism evidence="2">
    <name type="scientific">Paenibacillus sp. SYP-B3998</name>
    <dbReference type="NCBI Taxonomy" id="2678564"/>
    <lineage>
        <taxon>Bacteria</taxon>
        <taxon>Bacillati</taxon>
        <taxon>Bacillota</taxon>
        <taxon>Bacilli</taxon>
        <taxon>Bacillales</taxon>
        <taxon>Paenibacillaceae</taxon>
        <taxon>Paenibacillus</taxon>
    </lineage>
</organism>
<evidence type="ECO:0000256" key="1">
    <source>
        <dbReference type="SAM" id="Phobius"/>
    </source>
</evidence>
<comment type="caution">
    <text evidence="2">The sequence shown here is derived from an EMBL/GenBank/DDBJ whole genome shotgun (WGS) entry which is preliminary data.</text>
</comment>
<dbReference type="AlphaFoldDB" id="A0A6G3ZWY6"/>
<keyword evidence="1" id="KW-0812">Transmembrane</keyword>
<feature type="transmembrane region" description="Helical" evidence="1">
    <location>
        <begin position="34"/>
        <end position="52"/>
    </location>
</feature>
<keyword evidence="1" id="KW-0472">Membrane</keyword>
<sequence length="208" mass="23751">MNSGYLSLILLCITMILFASGWKEFYVRKVSHKGILVFFTAWLVFSHLGFSIHHVHIQLVYLWILCICIGILYVTQGFVHKLHLLSIGLLLGSLHFLLQQLLEMDPILIVRNSEWDTALLLAVIATVLQRNELEQIAGLSIGYLLGDMYQAGIHQANGTHQLGGAHFQDQWWLSIFAARTLTIVLQSAYNGCRFMIRSWLDRKGGWRK</sequence>
<gene>
    <name evidence="2" type="ORF">GK047_08765</name>
</gene>